<dbReference type="Gene3D" id="2.60.40.1180">
    <property type="entry name" value="Golgi alpha-mannosidase II"/>
    <property type="match status" value="1"/>
</dbReference>
<organism evidence="4 5">
    <name type="scientific">Crassostrea virginica</name>
    <name type="common">Eastern oyster</name>
    <dbReference type="NCBI Taxonomy" id="6565"/>
    <lineage>
        <taxon>Eukaryota</taxon>
        <taxon>Metazoa</taxon>
        <taxon>Spiralia</taxon>
        <taxon>Lophotrochozoa</taxon>
        <taxon>Mollusca</taxon>
        <taxon>Bivalvia</taxon>
        <taxon>Autobranchia</taxon>
        <taxon>Pteriomorphia</taxon>
        <taxon>Ostreida</taxon>
        <taxon>Ostreoidea</taxon>
        <taxon>Ostreidae</taxon>
        <taxon>Crassostrea</taxon>
    </lineage>
</organism>
<dbReference type="InterPro" id="IPR013780">
    <property type="entry name" value="Glyco_hydro_b"/>
</dbReference>
<evidence type="ECO:0000256" key="2">
    <source>
        <dbReference type="SAM" id="Phobius"/>
    </source>
</evidence>
<proteinExistence type="predicted"/>
<name>A0A8B8CZX7_CRAVI</name>
<dbReference type="PANTHER" id="PTHR10357">
    <property type="entry name" value="ALPHA-AMYLASE FAMILY MEMBER"/>
    <property type="match status" value="1"/>
</dbReference>
<dbReference type="InterPro" id="IPR006047">
    <property type="entry name" value="GH13_cat_dom"/>
</dbReference>
<evidence type="ECO:0000256" key="1">
    <source>
        <dbReference type="SAM" id="MobiDB-lite"/>
    </source>
</evidence>
<dbReference type="KEGG" id="cvn:111123427"/>
<dbReference type="Proteomes" id="UP000694844">
    <property type="component" value="Chromosome 3"/>
</dbReference>
<dbReference type="SUPFAM" id="SSF51445">
    <property type="entry name" value="(Trans)glycosidases"/>
    <property type="match status" value="1"/>
</dbReference>
<dbReference type="Gene3D" id="3.20.20.80">
    <property type="entry name" value="Glycosidases"/>
    <property type="match status" value="1"/>
</dbReference>
<evidence type="ECO:0000313" key="5">
    <source>
        <dbReference type="RefSeq" id="XP_022321447.1"/>
    </source>
</evidence>
<dbReference type="InterPro" id="IPR017853">
    <property type="entry name" value="GH"/>
</dbReference>
<accession>A0A8B8CZX7</accession>
<reference evidence="5" key="1">
    <citation type="submission" date="2025-08" db="UniProtKB">
        <authorList>
            <consortium name="RefSeq"/>
        </authorList>
    </citation>
    <scope>IDENTIFICATION</scope>
    <source>
        <tissue evidence="5">Whole sample</tissue>
    </source>
</reference>
<dbReference type="GO" id="GO:0005975">
    <property type="term" value="P:carbohydrate metabolic process"/>
    <property type="evidence" value="ECO:0007669"/>
    <property type="project" value="InterPro"/>
</dbReference>
<dbReference type="OrthoDB" id="1740265at2759"/>
<feature type="domain" description="Glycosyl hydrolase family 13 catalytic" evidence="3">
    <location>
        <begin position="90"/>
        <end position="504"/>
    </location>
</feature>
<dbReference type="AlphaFoldDB" id="A0A8B8CZX7"/>
<dbReference type="PANTHER" id="PTHR10357:SF179">
    <property type="entry name" value="NEUTRAL AND BASIC AMINO ACID TRANSPORT PROTEIN RBAT"/>
    <property type="match status" value="1"/>
</dbReference>
<feature type="transmembrane region" description="Helical" evidence="2">
    <location>
        <begin position="40"/>
        <end position="62"/>
    </location>
</feature>
<feature type="region of interest" description="Disordered" evidence="1">
    <location>
        <begin position="64"/>
        <end position="83"/>
    </location>
</feature>
<evidence type="ECO:0000313" key="4">
    <source>
        <dbReference type="Proteomes" id="UP000694844"/>
    </source>
</evidence>
<keyword evidence="2" id="KW-0812">Transmembrane</keyword>
<keyword evidence="2" id="KW-1133">Transmembrane helix</keyword>
<dbReference type="RefSeq" id="XP_022321447.1">
    <property type="nucleotide sequence ID" value="XM_022465739.1"/>
</dbReference>
<protein>
    <submittedName>
        <fullName evidence="5">Neutral and basic amino acid transport protein rBAT-like</fullName>
    </submittedName>
</protein>
<keyword evidence="4" id="KW-1185">Reference proteome</keyword>
<feature type="region of interest" description="Disordered" evidence="1">
    <location>
        <begin position="1"/>
        <end position="28"/>
    </location>
</feature>
<gene>
    <name evidence="5" type="primary">LOC111123427</name>
</gene>
<dbReference type="GeneID" id="111123427"/>
<evidence type="ECO:0000259" key="3">
    <source>
        <dbReference type="SMART" id="SM00642"/>
    </source>
</evidence>
<dbReference type="Gene3D" id="3.90.400.10">
    <property type="entry name" value="Oligo-1,6-glucosidase, Domain 2"/>
    <property type="match status" value="1"/>
</dbReference>
<dbReference type="InterPro" id="IPR045857">
    <property type="entry name" value="O16G_dom_2"/>
</dbReference>
<keyword evidence="2" id="KW-0472">Membrane</keyword>
<sequence>MGSEKDPQDKSPFIGNHDGSYKGPENEEDVDNCCRRNFRWILAFVVGMAVVVVGISLFAIYANNSSDEEPNPTSNKPNPTPWYNKEAAYEILPESFQDSSGFNNGTAQLGEGVGDIKGMENRLDYIKDYTKGVGSKILYINSMYKSNDDDHMVVEDHKELDSLFGTMDDFDNFLKVTKQNEMYVIMDFIPNHTGRSNEWFQKSIKKEGKYADYYIWAQCDPNAGIYPNNWMNIRGKPAWTFNDTRKECFLHQLEDDKPDLNLWNPDVRQELTDILRFWLDKGVDGFHVQNVQYLYEDHNLGNETLIPGNTGQTRNHPQNAKILQDWKSVLDTNVTEPGKEKALIITADDDLNATLVYIEAGITMVRMNLLSGNGASLAERIENKLKEADFKKSGWMVSDKYSSRLASKEGPQKTKALLTLQATLPGVPFNYYGNEIGMTDHPDLLVPKKYRTPMQWNSNGTGFSKNRPWVDRNPKYVTINVETEDAEEDEYTTLKVYRKLQKLRENESFRSGEMRMFRDGDLLMYTRKAEGFPGYLVAINFGNKRVTKSLYKAMGIPSQVKVVFHSHKPDNATIDLSRNYTLDAYHAVALQYE</sequence>
<dbReference type="Pfam" id="PF00128">
    <property type="entry name" value="Alpha-amylase"/>
    <property type="match status" value="1"/>
</dbReference>
<dbReference type="SMART" id="SM00642">
    <property type="entry name" value="Aamy"/>
    <property type="match status" value="1"/>
</dbReference>